<keyword evidence="3" id="KW-1185">Reference proteome</keyword>
<evidence type="ECO:0000313" key="2">
    <source>
        <dbReference type="EMBL" id="RBM07771.1"/>
    </source>
</evidence>
<comment type="caution">
    <text evidence="2">The sequence shown here is derived from an EMBL/GenBank/DDBJ whole genome shotgun (WGS) entry which is preliminary data.</text>
</comment>
<evidence type="ECO:0000313" key="3">
    <source>
        <dbReference type="Proteomes" id="UP000252680"/>
    </source>
</evidence>
<name>A0A365YX56_9PROT</name>
<proteinExistence type="predicted"/>
<organism evidence="2 3">
    <name type="scientific">Novacetimonas cocois</name>
    <dbReference type="NCBI Taxonomy" id="1747507"/>
    <lineage>
        <taxon>Bacteria</taxon>
        <taxon>Pseudomonadati</taxon>
        <taxon>Pseudomonadota</taxon>
        <taxon>Alphaproteobacteria</taxon>
        <taxon>Acetobacterales</taxon>
        <taxon>Acetobacteraceae</taxon>
        <taxon>Novacetimonas</taxon>
    </lineage>
</organism>
<dbReference type="Proteomes" id="UP000252680">
    <property type="component" value="Unassembled WGS sequence"/>
</dbReference>
<dbReference type="EMBL" id="QEXL01000007">
    <property type="protein sequence ID" value="RBM07771.1"/>
    <property type="molecule type" value="Genomic_DNA"/>
</dbReference>
<evidence type="ECO:0000256" key="1">
    <source>
        <dbReference type="SAM" id="MobiDB-lite"/>
    </source>
</evidence>
<dbReference type="AlphaFoldDB" id="A0A365YX56"/>
<feature type="region of interest" description="Disordered" evidence="1">
    <location>
        <begin position="89"/>
        <end position="113"/>
    </location>
</feature>
<protein>
    <submittedName>
        <fullName evidence="2">Uncharacterized protein</fullName>
    </submittedName>
</protein>
<gene>
    <name evidence="2" type="ORF">NJLHNGOC_07080</name>
</gene>
<accession>A0A365YX56</accession>
<sequence length="113" mass="12270">MHNAGLHMGRGLCMCDPDFLCGDYPRWAVRYVAQLRARLARLAELRAELSAARFEGAYDGADLIGYLDDECDTVRATLAGVEAEITQRQHEAAEDRAATAADAARDGRAWAGG</sequence>
<reference evidence="2 3" key="1">
    <citation type="submission" date="2018-05" db="EMBL/GenBank/DDBJ databases">
        <title>Komagataeibacter cocois sp. nov., for a novel cellulose- producing strain isolated from coconut milk.</title>
        <authorList>
            <person name="Liu L."/>
            <person name="Wang Y."/>
            <person name="Liu S."/>
            <person name="Bi J."/>
            <person name="Chen H."/>
            <person name="Deng J."/>
            <person name="Zhang C."/>
            <person name="Hu Q."/>
            <person name="Li C."/>
        </authorList>
    </citation>
    <scope>NUCLEOTIDE SEQUENCE [LARGE SCALE GENOMIC DNA]</scope>
    <source>
        <strain evidence="2 3">WE7</strain>
    </source>
</reference>